<reference evidence="3" key="1">
    <citation type="submission" date="2023-03" db="EMBL/GenBank/DDBJ databases">
        <title>Draft assemblies of triclosan tolerant bacteria isolated from returned activated sludge.</title>
        <authorList>
            <person name="Van Hamelsveld S."/>
        </authorList>
    </citation>
    <scope>NUCLEOTIDE SEQUENCE</scope>
    <source>
        <strain evidence="3">GW210015_S63</strain>
    </source>
</reference>
<feature type="domain" description="Phage tail collar" evidence="1">
    <location>
        <begin position="306"/>
        <end position="363"/>
    </location>
</feature>
<dbReference type="InterPro" id="IPR037053">
    <property type="entry name" value="Phage_tail_collar_dom_sf"/>
</dbReference>
<comment type="caution">
    <text evidence="3">The sequence shown here is derived from an EMBL/GenBank/DDBJ whole genome shotgun (WGS) entry which is preliminary data.</text>
</comment>
<organism evidence="3 4">
    <name type="scientific">Pseudomonas citronellolis</name>
    <dbReference type="NCBI Taxonomy" id="53408"/>
    <lineage>
        <taxon>Bacteria</taxon>
        <taxon>Pseudomonadati</taxon>
        <taxon>Pseudomonadota</taxon>
        <taxon>Gammaproteobacteria</taxon>
        <taxon>Pseudomonadales</taxon>
        <taxon>Pseudomonadaceae</taxon>
        <taxon>Pseudomonas</taxon>
    </lineage>
</organism>
<proteinExistence type="predicted"/>
<dbReference type="InterPro" id="IPR051934">
    <property type="entry name" value="Phage_Tail_Fiber_Structural"/>
</dbReference>
<evidence type="ECO:0000313" key="4">
    <source>
        <dbReference type="Proteomes" id="UP001220662"/>
    </source>
</evidence>
<dbReference type="Pfam" id="PF07484">
    <property type="entry name" value="Collar"/>
    <property type="match status" value="1"/>
</dbReference>
<name>A0AAW6P8E4_9PSED</name>
<dbReference type="Proteomes" id="UP001220662">
    <property type="component" value="Unassembled WGS sequence"/>
</dbReference>
<dbReference type="RefSeq" id="WP_276215020.1">
    <property type="nucleotide sequence ID" value="NZ_JARJLR010000270.1"/>
</dbReference>
<dbReference type="EMBL" id="JARJLR010000270">
    <property type="protein sequence ID" value="MDF3843369.1"/>
    <property type="molecule type" value="Genomic_DNA"/>
</dbReference>
<evidence type="ECO:0000313" key="3">
    <source>
        <dbReference type="EMBL" id="MDF3843369.1"/>
    </source>
</evidence>
<dbReference type="Gene3D" id="3.90.1340.10">
    <property type="entry name" value="Phage tail collar domain"/>
    <property type="match status" value="1"/>
</dbReference>
<accession>A0AAW6P8E4</accession>
<dbReference type="InterPro" id="IPR022225">
    <property type="entry name" value="Phage_tail_fibre_N"/>
</dbReference>
<dbReference type="PANTHER" id="PTHR35191:SF1">
    <property type="entry name" value="PROPHAGE SIDE TAIL FIBER PROTEIN HOMOLOG STFQ-RELATED"/>
    <property type="match status" value="1"/>
</dbReference>
<dbReference type="AlphaFoldDB" id="A0AAW6P8E4"/>
<evidence type="ECO:0000259" key="2">
    <source>
        <dbReference type="Pfam" id="PF12571"/>
    </source>
</evidence>
<feature type="domain" description="Phage tail fibre protein N-terminal" evidence="2">
    <location>
        <begin position="3"/>
        <end position="148"/>
    </location>
</feature>
<dbReference type="SUPFAM" id="SSF88874">
    <property type="entry name" value="Receptor-binding domain of short tail fibre protein gp12"/>
    <property type="match status" value="2"/>
</dbReference>
<dbReference type="Pfam" id="PF12571">
    <property type="entry name" value="Phage_tail_fib"/>
    <property type="match status" value="1"/>
</dbReference>
<gene>
    <name evidence="3" type="ORF">P3W55_16775</name>
</gene>
<evidence type="ECO:0000259" key="1">
    <source>
        <dbReference type="Pfam" id="PF07484"/>
    </source>
</evidence>
<sequence length="536" mass="55609">MLFKTIHTFYGLTAMAEAESAGAPINLPTMAVGDGNGNPTDPQETDTQLVRERYRAAVNRVYQSPTDPKRFTAELVVPADIGGFTMREVAVFDSHGSMFVVGTLPDTYKPTLDEGAFSDVVVRVDFLVSNAQIITLQVDPAIAVASQQWVLSNVKAAQIIPGGTVTQFLGKASNADGDYQWKEMDAINVTVDTVAEKQLLAANQTTVDLTVTTTYGLAVYVAGLRLDKGTGADEWQPDANIPTRLKLGKSYAANTRITLVNNEPAGSAPAPLERGNNLADVIDKAAGRTNLDVFSKSETRTMAPAGLVATFARSTAPTGWLKANGAAVSRTAYADLFAAIGTTHGAGDGFNTFNLPDLRGEFIRGWDDSRGVDGDRVLGSWQSGAMESHIHSATTADAGGHVHTGTTNSAGAHNHAASTATAGNHAHGAWTDAQGQHTHAALGSPGVGQGAAGPNSVMQALGSTNTTSAAGLHSHNVGVASAGDHTHGVSVGSGGEHSHNLSIASAGTHSHSITISSAGGLETRPRNVALLVCIKY</sequence>
<dbReference type="InterPro" id="IPR011083">
    <property type="entry name" value="Phage_tail_collar_dom"/>
</dbReference>
<dbReference type="PANTHER" id="PTHR35191">
    <property type="entry name" value="PROPHAGE SIDE TAIL FIBER PROTEIN HOMOLOG STFQ-RELATED"/>
    <property type="match status" value="1"/>
</dbReference>
<protein>
    <submittedName>
        <fullName evidence="3">Phage tail protein</fullName>
    </submittedName>
</protein>